<evidence type="ECO:0000256" key="6">
    <source>
        <dbReference type="ARBA" id="ARBA00022723"/>
    </source>
</evidence>
<keyword evidence="6" id="KW-0479">Metal-binding</keyword>
<dbReference type="GO" id="GO:0046872">
    <property type="term" value="F:metal ion binding"/>
    <property type="evidence" value="ECO:0007669"/>
    <property type="project" value="UniProtKB-KW"/>
</dbReference>
<evidence type="ECO:0000256" key="2">
    <source>
        <dbReference type="ARBA" id="ARBA00007599"/>
    </source>
</evidence>
<dbReference type="PANTHER" id="PTHR33540">
    <property type="entry name" value="TRNA THREONYLCARBAMOYLADENOSINE BIOSYNTHESIS PROTEIN TSAE"/>
    <property type="match status" value="1"/>
</dbReference>
<name>A0AAD5LMJ2_PYTIN</name>
<dbReference type="InterPro" id="IPR003442">
    <property type="entry name" value="T6A_TsaE"/>
</dbReference>
<dbReference type="SUPFAM" id="SSF52540">
    <property type="entry name" value="P-loop containing nucleoside triphosphate hydrolases"/>
    <property type="match status" value="1"/>
</dbReference>
<evidence type="ECO:0000256" key="9">
    <source>
        <dbReference type="ARBA" id="ARBA00022842"/>
    </source>
</evidence>
<gene>
    <name evidence="11" type="ORF">P43SY_000404</name>
</gene>
<accession>A0AAD5LMJ2</accession>
<dbReference type="PANTHER" id="PTHR33540:SF2">
    <property type="entry name" value="TRNA THREONYLCARBAMOYLADENOSINE BIOSYNTHESIS PROTEIN TSAE"/>
    <property type="match status" value="1"/>
</dbReference>
<evidence type="ECO:0000256" key="7">
    <source>
        <dbReference type="ARBA" id="ARBA00022741"/>
    </source>
</evidence>
<proteinExistence type="inferred from homology"/>
<keyword evidence="9" id="KW-0460">Magnesium</keyword>
<dbReference type="NCBIfam" id="TIGR00150">
    <property type="entry name" value="T6A_YjeE"/>
    <property type="match status" value="1"/>
</dbReference>
<evidence type="ECO:0000313" key="11">
    <source>
        <dbReference type="EMBL" id="KAJ0406220.1"/>
    </source>
</evidence>
<dbReference type="GO" id="GO:0005737">
    <property type="term" value="C:cytoplasm"/>
    <property type="evidence" value="ECO:0007669"/>
    <property type="project" value="UniProtKB-SubCell"/>
</dbReference>
<evidence type="ECO:0000313" key="12">
    <source>
        <dbReference type="Proteomes" id="UP001209570"/>
    </source>
</evidence>
<evidence type="ECO:0000256" key="10">
    <source>
        <dbReference type="ARBA" id="ARBA00032441"/>
    </source>
</evidence>
<keyword evidence="7" id="KW-0547">Nucleotide-binding</keyword>
<evidence type="ECO:0000256" key="5">
    <source>
        <dbReference type="ARBA" id="ARBA00022694"/>
    </source>
</evidence>
<dbReference type="Pfam" id="PF02367">
    <property type="entry name" value="TsaE"/>
    <property type="match status" value="1"/>
</dbReference>
<keyword evidence="5" id="KW-0819">tRNA processing</keyword>
<comment type="subcellular location">
    <subcellularLocation>
        <location evidence="1">Cytoplasm</location>
    </subcellularLocation>
</comment>
<comment type="similarity">
    <text evidence="2">Belongs to the TsaE family.</text>
</comment>
<comment type="caution">
    <text evidence="11">The sequence shown here is derived from an EMBL/GenBank/DDBJ whole genome shotgun (WGS) entry which is preliminary data.</text>
</comment>
<keyword evidence="4" id="KW-0963">Cytoplasm</keyword>
<dbReference type="Proteomes" id="UP001209570">
    <property type="component" value="Unassembled WGS sequence"/>
</dbReference>
<dbReference type="EMBL" id="JAKCXM010000035">
    <property type="protein sequence ID" value="KAJ0406220.1"/>
    <property type="molecule type" value="Genomic_DNA"/>
</dbReference>
<evidence type="ECO:0000256" key="1">
    <source>
        <dbReference type="ARBA" id="ARBA00004496"/>
    </source>
</evidence>
<keyword evidence="8" id="KW-0067">ATP-binding</keyword>
<reference evidence="11" key="1">
    <citation type="submission" date="2021-12" db="EMBL/GenBank/DDBJ databases">
        <title>Prjna785345.</title>
        <authorList>
            <person name="Rujirawat T."/>
            <person name="Krajaejun T."/>
        </authorList>
    </citation>
    <scope>NUCLEOTIDE SEQUENCE</scope>
    <source>
        <strain evidence="11">Pi057C3</strain>
    </source>
</reference>
<dbReference type="AlphaFoldDB" id="A0AAD5LMJ2"/>
<evidence type="ECO:0000256" key="3">
    <source>
        <dbReference type="ARBA" id="ARBA00019010"/>
    </source>
</evidence>
<sequence length="171" mass="18919">MSSVVVRSQEEMEALGARIARGRRPGDVLFLKGDLGCGKTCFARGFIRAITGDKRLQVTSPTYLLVNTYEFASTACDSTIHHIDLYRLDTVTDVDVTALGLGDAFTKSIALVEWPQRLATTSIPLNRLEVHIEYDSEDGDQHPSGGFWVFFADVTLCHQCENLPVVARKLD</sequence>
<dbReference type="GO" id="GO:0005524">
    <property type="term" value="F:ATP binding"/>
    <property type="evidence" value="ECO:0007669"/>
    <property type="project" value="UniProtKB-KW"/>
</dbReference>
<dbReference type="Gene3D" id="3.40.50.300">
    <property type="entry name" value="P-loop containing nucleotide triphosphate hydrolases"/>
    <property type="match status" value="1"/>
</dbReference>
<keyword evidence="12" id="KW-1185">Reference proteome</keyword>
<organism evidence="11 12">
    <name type="scientific">Pythium insidiosum</name>
    <name type="common">Pythiosis disease agent</name>
    <dbReference type="NCBI Taxonomy" id="114742"/>
    <lineage>
        <taxon>Eukaryota</taxon>
        <taxon>Sar</taxon>
        <taxon>Stramenopiles</taxon>
        <taxon>Oomycota</taxon>
        <taxon>Peronosporomycetes</taxon>
        <taxon>Pythiales</taxon>
        <taxon>Pythiaceae</taxon>
        <taxon>Pythium</taxon>
    </lineage>
</organism>
<evidence type="ECO:0000256" key="4">
    <source>
        <dbReference type="ARBA" id="ARBA00022490"/>
    </source>
</evidence>
<dbReference type="InterPro" id="IPR027417">
    <property type="entry name" value="P-loop_NTPase"/>
</dbReference>
<evidence type="ECO:0000256" key="8">
    <source>
        <dbReference type="ARBA" id="ARBA00022840"/>
    </source>
</evidence>
<dbReference type="GO" id="GO:0002949">
    <property type="term" value="P:tRNA threonylcarbamoyladenosine modification"/>
    <property type="evidence" value="ECO:0007669"/>
    <property type="project" value="InterPro"/>
</dbReference>
<protein>
    <recommendedName>
        <fullName evidence="3">tRNA threonylcarbamoyladenosine biosynthesis protein TsaE</fullName>
    </recommendedName>
    <alternativeName>
        <fullName evidence="10">t(6)A37 threonylcarbamoyladenosine biosynthesis protein TsaE</fullName>
    </alternativeName>
</protein>